<evidence type="ECO:0000256" key="7">
    <source>
        <dbReference type="ARBA" id="ARBA00022729"/>
    </source>
</evidence>
<evidence type="ECO:0000256" key="13">
    <source>
        <dbReference type="ARBA" id="ARBA00023136"/>
    </source>
</evidence>
<dbReference type="PROSITE" id="PS50110">
    <property type="entry name" value="RESPONSE_REGULATORY"/>
    <property type="match status" value="1"/>
</dbReference>
<dbReference type="InterPro" id="IPR001789">
    <property type="entry name" value="Sig_transdc_resp-reg_receiver"/>
</dbReference>
<keyword evidence="11" id="KW-0902">Two-component regulatory system</keyword>
<feature type="domain" description="HPt" evidence="21">
    <location>
        <begin position="1018"/>
        <end position="1108"/>
    </location>
</feature>
<accession>A0A6P2RIK4</accession>
<keyword evidence="12" id="KW-0843">Virulence</keyword>
<dbReference type="PANTHER" id="PTHR45339:SF1">
    <property type="entry name" value="HYBRID SIGNAL TRANSDUCTION HISTIDINE KINASE J"/>
    <property type="match status" value="1"/>
</dbReference>
<dbReference type="InterPro" id="IPR036097">
    <property type="entry name" value="HisK_dim/P_sf"/>
</dbReference>
<evidence type="ECO:0000256" key="12">
    <source>
        <dbReference type="ARBA" id="ARBA00023026"/>
    </source>
</evidence>
<keyword evidence="9" id="KW-0067">ATP-binding</keyword>
<dbReference type="InterPro" id="IPR003594">
    <property type="entry name" value="HATPase_dom"/>
</dbReference>
<dbReference type="Gene3D" id="1.20.120.160">
    <property type="entry name" value="HPT domain"/>
    <property type="match status" value="1"/>
</dbReference>
<evidence type="ECO:0000256" key="4">
    <source>
        <dbReference type="ARBA" id="ARBA00022475"/>
    </source>
</evidence>
<dbReference type="CDD" id="cd16922">
    <property type="entry name" value="HATPase_EvgS-ArcB-TorS-like"/>
    <property type="match status" value="1"/>
</dbReference>
<dbReference type="EMBL" id="CABVQC010000063">
    <property type="protein sequence ID" value="VWC35405.1"/>
    <property type="molecule type" value="Genomic_DNA"/>
</dbReference>
<keyword evidence="10 18" id="KW-1133">Transmembrane helix</keyword>
<dbReference type="Gene3D" id="3.40.50.2300">
    <property type="match status" value="1"/>
</dbReference>
<keyword evidence="4" id="KW-1003">Cell membrane</keyword>
<dbReference type="AlphaFoldDB" id="A0A6P2RIK4"/>
<keyword evidence="6 18" id="KW-0812">Transmembrane</keyword>
<keyword evidence="5 17" id="KW-0597">Phosphoprotein</keyword>
<sequence>MESNRSTNVQKLAQSAQRLNVGLLVVIVLAFFFLGTTYWAVSRVLQVEQAKIDRHFERLIGNIVEHERFLLQYVRATKPAPQSASQTERRQPRVDLALLQVMPHGDVDVYEGQQFVFSQKFALALPGGPSVPLTSEARARQFQLGVLSTSFYSGFWSGSRYPAPQMLMIDLDSPAGMAVPAMDARPNQPIPAREGMLRVLKGVRDRLHDDPPAPGMPEVHWRKGGDFVRGTTPKLLAYVYDTVPESMWWQDDSPRRIVAAVVLDLESIGRELGVTAVPSIDLAGPDGQALLGDGEHVRQYANGIHLLADGLIVKRTGGTGRGWQAVYHIPYQQLILDGYWSLAKLLLALLTVLGSGWLLTRWYRQHVVTPASDAHQALQESHAFNHAIIQTAPVALCVLGDGGRKVVTQNALATEWLGGPDDIRTLTRHWHMFEDGEPVSGEACAVVGPLFLHARYAPTQYQGASVLLCAFHDITAHRVAESALRRASAAADAANEAKSRFLATMSHEIRTPLYGVVSTLELLGLTQLNVCQQGYVRTIGHSADILLQLISDILDISKIEADQMPLEAEAFCPQDVADETLRSYAARAHEKGLQLYGCIDTDVPARVIGDSTRIRQILGNLVGNAIKFTSAGRVVLRLRRVHDDAGDAKREVRLQWEVVDTGAGMSKAQQARLFEPFYQVEDGRPQVGGTGLGLSICWRLCRLMGGALDVASVPGLGSQFNFSVTLDLPLADTAPAGTPSPGQTIYVRAPTPELTDSVCRWLAKQGGHAVAVPPGAGDGAADDTDLLLELLPEWLPPMTWRGVRVQARHDAALRPQPCAEGWQVNLHCRAGVLEALAVAAGSAWSADEDDVPAPAWQPLGLRVLVAEDNPINRMLLTAQLEQLGCTVTVAANGEEALHAQRSSPCDVVLTDVNMPVLDGYRLASALREQDAALPIIGVTANAMRDEGERCLAAGMNAWLTKPMRLQTLHEKLCKVARANGSVIAVRPETTNAIERGCVQRKGGYAPDVRAVHAPSADGLKVPALMREVFVSTMREDLDAVRASIHRDDPVQVRALLHRMHGGLSVVGGQVLANACSRQQEALADGSPLAGNQALRTLVVRIESAVMHL</sequence>
<dbReference type="GO" id="GO:0005886">
    <property type="term" value="C:plasma membrane"/>
    <property type="evidence" value="ECO:0007669"/>
    <property type="project" value="UniProtKB-SubCell"/>
</dbReference>
<gene>
    <name evidence="22" type="ORF">BLA13014_06519</name>
</gene>
<dbReference type="CDD" id="cd17546">
    <property type="entry name" value="REC_hyHK_CKI1_RcsC-like"/>
    <property type="match status" value="1"/>
</dbReference>
<dbReference type="Gene3D" id="1.10.287.130">
    <property type="match status" value="1"/>
</dbReference>
<dbReference type="Proteomes" id="UP000494261">
    <property type="component" value="Unassembled WGS sequence"/>
</dbReference>
<dbReference type="PRINTS" id="PR00344">
    <property type="entry name" value="BCTRLSENSOR"/>
</dbReference>
<evidence type="ECO:0000256" key="1">
    <source>
        <dbReference type="ARBA" id="ARBA00000085"/>
    </source>
</evidence>
<keyword evidence="8" id="KW-0547">Nucleotide-binding</keyword>
<dbReference type="Pfam" id="PF00512">
    <property type="entry name" value="HisKA"/>
    <property type="match status" value="1"/>
</dbReference>
<name>A0A6P2RIK4_9BURK</name>
<dbReference type="Gene3D" id="3.30.565.10">
    <property type="entry name" value="Histidine kinase-like ATPase, C-terminal domain"/>
    <property type="match status" value="1"/>
</dbReference>
<evidence type="ECO:0000256" key="10">
    <source>
        <dbReference type="ARBA" id="ARBA00022989"/>
    </source>
</evidence>
<protein>
    <recommendedName>
        <fullName evidence="15">Virulence sensor protein BvgS</fullName>
        <ecNumber evidence="3">2.7.13.3</ecNumber>
    </recommendedName>
</protein>
<evidence type="ECO:0000256" key="11">
    <source>
        <dbReference type="ARBA" id="ARBA00023012"/>
    </source>
</evidence>
<feature type="modified residue" description="4-aspartylphosphate" evidence="17">
    <location>
        <position position="911"/>
    </location>
</feature>
<dbReference type="InterPro" id="IPR003661">
    <property type="entry name" value="HisK_dim/P_dom"/>
</dbReference>
<proteinExistence type="predicted"/>
<evidence type="ECO:0000256" key="6">
    <source>
        <dbReference type="ARBA" id="ARBA00022692"/>
    </source>
</evidence>
<evidence type="ECO:0000256" key="17">
    <source>
        <dbReference type="PROSITE-ProRule" id="PRU00169"/>
    </source>
</evidence>
<evidence type="ECO:0000256" key="3">
    <source>
        <dbReference type="ARBA" id="ARBA00012438"/>
    </source>
</evidence>
<evidence type="ECO:0000256" key="2">
    <source>
        <dbReference type="ARBA" id="ARBA00004651"/>
    </source>
</evidence>
<comment type="catalytic activity">
    <reaction evidence="1">
        <text>ATP + protein L-histidine = ADP + protein N-phospho-L-histidine.</text>
        <dbReference type="EC" id="2.7.13.3"/>
    </reaction>
</comment>
<reference evidence="22 23" key="1">
    <citation type="submission" date="2019-09" db="EMBL/GenBank/DDBJ databases">
        <authorList>
            <person name="Depoorter E."/>
        </authorList>
    </citation>
    <scope>NUCLEOTIDE SEQUENCE [LARGE SCALE GENOMIC DNA]</scope>
    <source>
        <strain evidence="22">LMG 13014</strain>
    </source>
</reference>
<dbReference type="Pfam" id="PF02518">
    <property type="entry name" value="HATPase_c"/>
    <property type="match status" value="1"/>
</dbReference>
<dbReference type="SMART" id="SM00388">
    <property type="entry name" value="HisKA"/>
    <property type="match status" value="1"/>
</dbReference>
<dbReference type="SUPFAM" id="SSF55874">
    <property type="entry name" value="ATPase domain of HSP90 chaperone/DNA topoisomerase II/histidine kinase"/>
    <property type="match status" value="1"/>
</dbReference>
<evidence type="ECO:0000259" key="19">
    <source>
        <dbReference type="PROSITE" id="PS50109"/>
    </source>
</evidence>
<keyword evidence="13 18" id="KW-0472">Membrane</keyword>
<dbReference type="PANTHER" id="PTHR45339">
    <property type="entry name" value="HYBRID SIGNAL TRANSDUCTION HISTIDINE KINASE J"/>
    <property type="match status" value="1"/>
</dbReference>
<dbReference type="InterPro" id="IPR036641">
    <property type="entry name" value="HPT_dom_sf"/>
</dbReference>
<dbReference type="EC" id="2.7.13.3" evidence="3"/>
<dbReference type="SUPFAM" id="SSF47226">
    <property type="entry name" value="Histidine-containing phosphotransfer domain, HPT domain"/>
    <property type="match status" value="1"/>
</dbReference>
<dbReference type="InterPro" id="IPR011006">
    <property type="entry name" value="CheY-like_superfamily"/>
</dbReference>
<evidence type="ECO:0000259" key="20">
    <source>
        <dbReference type="PROSITE" id="PS50110"/>
    </source>
</evidence>
<dbReference type="InterPro" id="IPR004358">
    <property type="entry name" value="Sig_transdc_His_kin-like_C"/>
</dbReference>
<evidence type="ECO:0000256" key="18">
    <source>
        <dbReference type="SAM" id="Phobius"/>
    </source>
</evidence>
<dbReference type="FunFam" id="3.30.565.10:FF:000010">
    <property type="entry name" value="Sensor histidine kinase RcsC"/>
    <property type="match status" value="1"/>
</dbReference>
<dbReference type="CDD" id="cd00082">
    <property type="entry name" value="HisKA"/>
    <property type="match status" value="1"/>
</dbReference>
<organism evidence="22 23">
    <name type="scientific">Burkholderia aenigmatica</name>
    <dbReference type="NCBI Taxonomy" id="2015348"/>
    <lineage>
        <taxon>Bacteria</taxon>
        <taxon>Pseudomonadati</taxon>
        <taxon>Pseudomonadota</taxon>
        <taxon>Betaproteobacteria</taxon>
        <taxon>Burkholderiales</taxon>
        <taxon>Burkholderiaceae</taxon>
        <taxon>Burkholderia</taxon>
        <taxon>Burkholderia cepacia complex</taxon>
    </lineage>
</organism>
<evidence type="ECO:0000256" key="9">
    <source>
        <dbReference type="ARBA" id="ARBA00022840"/>
    </source>
</evidence>
<evidence type="ECO:0000256" key="5">
    <source>
        <dbReference type="ARBA" id="ARBA00022553"/>
    </source>
</evidence>
<dbReference type="SMART" id="SM00448">
    <property type="entry name" value="REC"/>
    <property type="match status" value="1"/>
</dbReference>
<dbReference type="InterPro" id="IPR005467">
    <property type="entry name" value="His_kinase_dom"/>
</dbReference>
<keyword evidence="7" id="KW-0732">Signal</keyword>
<dbReference type="InterPro" id="IPR035965">
    <property type="entry name" value="PAS-like_dom_sf"/>
</dbReference>
<dbReference type="InterPro" id="IPR036890">
    <property type="entry name" value="HATPase_C_sf"/>
</dbReference>
<feature type="domain" description="Response regulatory" evidence="20">
    <location>
        <begin position="862"/>
        <end position="976"/>
    </location>
</feature>
<dbReference type="GO" id="GO:0000155">
    <property type="term" value="F:phosphorelay sensor kinase activity"/>
    <property type="evidence" value="ECO:0007669"/>
    <property type="project" value="InterPro"/>
</dbReference>
<evidence type="ECO:0000256" key="8">
    <source>
        <dbReference type="ARBA" id="ARBA00022741"/>
    </source>
</evidence>
<dbReference type="SUPFAM" id="SSF55785">
    <property type="entry name" value="PYP-like sensor domain (PAS domain)"/>
    <property type="match status" value="1"/>
</dbReference>
<dbReference type="RefSeq" id="WP_175025569.1">
    <property type="nucleotide sequence ID" value="NZ_CABVQC010000063.1"/>
</dbReference>
<dbReference type="Pfam" id="PF01627">
    <property type="entry name" value="Hpt"/>
    <property type="match status" value="1"/>
</dbReference>
<evidence type="ECO:0000256" key="16">
    <source>
        <dbReference type="PROSITE-ProRule" id="PRU00110"/>
    </source>
</evidence>
<dbReference type="GO" id="GO:0005524">
    <property type="term" value="F:ATP binding"/>
    <property type="evidence" value="ECO:0007669"/>
    <property type="project" value="UniProtKB-KW"/>
</dbReference>
<dbReference type="InterPro" id="IPR008207">
    <property type="entry name" value="Sig_transdc_His_kin_Hpt_dom"/>
</dbReference>
<evidence type="ECO:0000313" key="23">
    <source>
        <dbReference type="Proteomes" id="UP000494261"/>
    </source>
</evidence>
<feature type="domain" description="Histidine kinase" evidence="19">
    <location>
        <begin position="504"/>
        <end position="728"/>
    </location>
</feature>
<evidence type="ECO:0000259" key="21">
    <source>
        <dbReference type="PROSITE" id="PS50894"/>
    </source>
</evidence>
<evidence type="ECO:0000256" key="15">
    <source>
        <dbReference type="ARBA" id="ARBA00070152"/>
    </source>
</evidence>
<dbReference type="PROSITE" id="PS50894">
    <property type="entry name" value="HPT"/>
    <property type="match status" value="1"/>
</dbReference>
<dbReference type="SUPFAM" id="SSF52172">
    <property type="entry name" value="CheY-like"/>
    <property type="match status" value="1"/>
</dbReference>
<evidence type="ECO:0000313" key="22">
    <source>
        <dbReference type="EMBL" id="VWC35405.1"/>
    </source>
</evidence>
<dbReference type="SUPFAM" id="SSF47384">
    <property type="entry name" value="Homodimeric domain of signal transducing histidine kinase"/>
    <property type="match status" value="1"/>
</dbReference>
<dbReference type="SMART" id="SM00387">
    <property type="entry name" value="HATPase_c"/>
    <property type="match status" value="1"/>
</dbReference>
<evidence type="ECO:0000256" key="14">
    <source>
        <dbReference type="ARBA" id="ARBA00058004"/>
    </source>
</evidence>
<comment type="function">
    <text evidence="14">Member of the two-component regulatory system BvgS/BvgA. Phosphorylates BvgA via a four-step phosphorelay in response to environmental signals.</text>
</comment>
<dbReference type="PROSITE" id="PS50109">
    <property type="entry name" value="HIS_KIN"/>
    <property type="match status" value="1"/>
</dbReference>
<feature type="modified residue" description="Phosphohistidine" evidence="16">
    <location>
        <position position="1057"/>
    </location>
</feature>
<feature type="transmembrane region" description="Helical" evidence="18">
    <location>
        <begin position="21"/>
        <end position="41"/>
    </location>
</feature>
<comment type="subcellular location">
    <subcellularLocation>
        <location evidence="2">Cell membrane</location>
        <topology evidence="2">Multi-pass membrane protein</topology>
    </subcellularLocation>
</comment>
<dbReference type="Pfam" id="PF00072">
    <property type="entry name" value="Response_reg"/>
    <property type="match status" value="1"/>
</dbReference>